<evidence type="ECO:0000259" key="8">
    <source>
        <dbReference type="SMART" id="SM00363"/>
    </source>
</evidence>
<dbReference type="Pfam" id="PF00849">
    <property type="entry name" value="PseudoU_synth_2"/>
    <property type="match status" value="1"/>
</dbReference>
<evidence type="ECO:0000256" key="6">
    <source>
        <dbReference type="PROSITE-ProRule" id="PRU00182"/>
    </source>
</evidence>
<gene>
    <name evidence="9" type="ORF">NKI27_14875</name>
</gene>
<keyword evidence="10" id="KW-1185">Reference proteome</keyword>
<dbReference type="PROSITE" id="PS01149">
    <property type="entry name" value="PSI_RSU"/>
    <property type="match status" value="1"/>
</dbReference>
<dbReference type="InterPro" id="IPR020103">
    <property type="entry name" value="PsdUridine_synth_cat_dom_sf"/>
</dbReference>
<name>A0ABY6MZR9_9ALTE</name>
<dbReference type="EMBL" id="CP100390">
    <property type="protein sequence ID" value="UZE95337.1"/>
    <property type="molecule type" value="Genomic_DNA"/>
</dbReference>
<accession>A0ABY6MZR9</accession>
<dbReference type="InterPro" id="IPR020094">
    <property type="entry name" value="TruA/RsuA/RluB/E/F_N"/>
</dbReference>
<protein>
    <recommendedName>
        <fullName evidence="7">Pseudouridine synthase</fullName>
        <ecNumber evidence="7">5.4.99.-</ecNumber>
    </recommendedName>
</protein>
<evidence type="ECO:0000256" key="4">
    <source>
        <dbReference type="ARBA" id="ARBA00036749"/>
    </source>
</evidence>
<dbReference type="CDD" id="cd02553">
    <property type="entry name" value="PseudoU_synth_RsuA"/>
    <property type="match status" value="1"/>
</dbReference>
<dbReference type="Gene3D" id="3.10.290.10">
    <property type="entry name" value="RNA-binding S4 domain"/>
    <property type="match status" value="1"/>
</dbReference>
<dbReference type="Gene3D" id="3.30.70.580">
    <property type="entry name" value="Pseudouridine synthase I, catalytic domain, N-terminal subdomain"/>
    <property type="match status" value="1"/>
</dbReference>
<dbReference type="Proteomes" id="UP001163739">
    <property type="component" value="Chromosome"/>
</dbReference>
<dbReference type="SMART" id="SM00363">
    <property type="entry name" value="S4"/>
    <property type="match status" value="1"/>
</dbReference>
<evidence type="ECO:0000256" key="2">
    <source>
        <dbReference type="ARBA" id="ARBA00022884"/>
    </source>
</evidence>
<reference evidence="9" key="1">
    <citation type="submission" date="2022-06" db="EMBL/GenBank/DDBJ databases">
        <title>Alkalimarinus sp. nov., isolated from gut of a Alitta virens.</title>
        <authorList>
            <person name="Yang A.I."/>
            <person name="Shin N.-R."/>
        </authorList>
    </citation>
    <scope>NUCLEOTIDE SEQUENCE</scope>
    <source>
        <strain evidence="9">A2M4</strain>
    </source>
</reference>
<evidence type="ECO:0000313" key="10">
    <source>
        <dbReference type="Proteomes" id="UP001163739"/>
    </source>
</evidence>
<comment type="catalytic activity">
    <reaction evidence="4">
        <text>uridine(516) in 16S rRNA = pseudouridine(516) in 16S rRNA</text>
        <dbReference type="Rhea" id="RHEA:38867"/>
        <dbReference type="Rhea" id="RHEA-COMP:10089"/>
        <dbReference type="Rhea" id="RHEA-COMP:10090"/>
        <dbReference type="ChEBI" id="CHEBI:65314"/>
        <dbReference type="ChEBI" id="CHEBI:65315"/>
        <dbReference type="EC" id="5.4.99.19"/>
    </reaction>
</comment>
<proteinExistence type="inferred from homology"/>
<dbReference type="NCBIfam" id="TIGR00093">
    <property type="entry name" value="pseudouridine synthase"/>
    <property type="match status" value="1"/>
</dbReference>
<dbReference type="InterPro" id="IPR000748">
    <property type="entry name" value="PsdUridine_synth_RsuA/RluB/E/F"/>
</dbReference>
<dbReference type="InterPro" id="IPR050343">
    <property type="entry name" value="RsuA_PseudoU_synthase"/>
</dbReference>
<comment type="similarity">
    <text evidence="1 7">Belongs to the pseudouridine synthase RsuA family.</text>
</comment>
<sequence>MRLDKFICTCTGLSRIQAKRVIGKGQVKVNGVVEKDQKVKINDSHEVVFDGRNLRFSGPRYIMLNKPDGAVCTSLDDDYRSVFDLFDIERVEDLLIAGRLDADTTGLLLITDDGKWSHNITSPKKQCKKRYRVVLAEAIPDETVERFAEGIMLKGEKQPTLPAELEILAPTECLLTIHEGKYHQVKRMFGAMNNRVVELHREQVGEIVLDDDLALGEWRYLTDEEIQSVG</sequence>
<evidence type="ECO:0000256" key="3">
    <source>
        <dbReference type="ARBA" id="ARBA00023235"/>
    </source>
</evidence>
<dbReference type="PANTHER" id="PTHR47683">
    <property type="entry name" value="PSEUDOURIDINE SYNTHASE FAMILY PROTEIN-RELATED"/>
    <property type="match status" value="1"/>
</dbReference>
<dbReference type="Gene3D" id="3.30.70.1560">
    <property type="entry name" value="Alpha-L RNA-binding motif"/>
    <property type="match status" value="1"/>
</dbReference>
<evidence type="ECO:0000256" key="5">
    <source>
        <dbReference type="ARBA" id="ARBA00037590"/>
    </source>
</evidence>
<dbReference type="Pfam" id="PF01479">
    <property type="entry name" value="S4"/>
    <property type="match status" value="1"/>
</dbReference>
<dbReference type="InterPro" id="IPR042092">
    <property type="entry name" value="PsdUridine_s_RsuA/RluB/E/F_cat"/>
</dbReference>
<dbReference type="InterPro" id="IPR006145">
    <property type="entry name" value="PsdUridine_synth_RsuA/RluA"/>
</dbReference>
<keyword evidence="2 6" id="KW-0694">RNA-binding</keyword>
<dbReference type="RefSeq" id="WP_265046826.1">
    <property type="nucleotide sequence ID" value="NZ_CP100390.1"/>
</dbReference>
<comment type="function">
    <text evidence="5">Responsible for synthesis of pseudouridine from uracil-516 in 16S ribosomal RNA.</text>
</comment>
<dbReference type="PANTHER" id="PTHR47683:SF4">
    <property type="entry name" value="PSEUDOURIDINE SYNTHASE"/>
    <property type="match status" value="1"/>
</dbReference>
<dbReference type="InterPro" id="IPR002942">
    <property type="entry name" value="S4_RNA-bd"/>
</dbReference>
<dbReference type="InterPro" id="IPR036986">
    <property type="entry name" value="S4_RNA-bd_sf"/>
</dbReference>
<dbReference type="CDD" id="cd00165">
    <property type="entry name" value="S4"/>
    <property type="match status" value="1"/>
</dbReference>
<dbReference type="SUPFAM" id="SSF55120">
    <property type="entry name" value="Pseudouridine synthase"/>
    <property type="match status" value="1"/>
</dbReference>
<dbReference type="InterPro" id="IPR018496">
    <property type="entry name" value="PsdUridine_synth_RsuA/RluB_CS"/>
</dbReference>
<keyword evidence="3 7" id="KW-0413">Isomerase</keyword>
<organism evidence="9 10">
    <name type="scientific">Alkalimarinus alittae</name>
    <dbReference type="NCBI Taxonomy" id="2961619"/>
    <lineage>
        <taxon>Bacteria</taxon>
        <taxon>Pseudomonadati</taxon>
        <taxon>Pseudomonadota</taxon>
        <taxon>Gammaproteobacteria</taxon>
        <taxon>Alteromonadales</taxon>
        <taxon>Alteromonadaceae</taxon>
        <taxon>Alkalimarinus</taxon>
    </lineage>
</organism>
<dbReference type="SUPFAM" id="SSF55174">
    <property type="entry name" value="Alpha-L RNA-binding motif"/>
    <property type="match status" value="1"/>
</dbReference>
<evidence type="ECO:0000256" key="7">
    <source>
        <dbReference type="RuleBase" id="RU003887"/>
    </source>
</evidence>
<feature type="domain" description="RNA-binding S4" evidence="8">
    <location>
        <begin position="1"/>
        <end position="63"/>
    </location>
</feature>
<evidence type="ECO:0000256" key="1">
    <source>
        <dbReference type="ARBA" id="ARBA00008348"/>
    </source>
</evidence>
<dbReference type="EC" id="5.4.99.-" evidence="7"/>
<evidence type="ECO:0000313" key="9">
    <source>
        <dbReference type="EMBL" id="UZE95337.1"/>
    </source>
</evidence>
<dbReference type="PROSITE" id="PS50889">
    <property type="entry name" value="S4"/>
    <property type="match status" value="1"/>
</dbReference>